<reference evidence="1" key="1">
    <citation type="journal article" date="2021" name="Proc. Natl. Acad. Sci. U.S.A.">
        <title>A Catalog of Tens of Thousands of Viruses from Human Metagenomes Reveals Hidden Associations with Chronic Diseases.</title>
        <authorList>
            <person name="Tisza M.J."/>
            <person name="Buck C.B."/>
        </authorList>
    </citation>
    <scope>NUCLEOTIDE SEQUENCE</scope>
    <source>
        <strain evidence="1">Ctshb19</strain>
    </source>
</reference>
<proteinExistence type="predicted"/>
<accession>A0A8S5UGQ1</accession>
<name>A0A8S5UGQ1_9CAUD</name>
<evidence type="ECO:0000313" key="1">
    <source>
        <dbReference type="EMBL" id="DAF93578.1"/>
    </source>
</evidence>
<sequence>MPAVIDSFSLTYDIHRLPIKKGFGPEGEKLEDFLHEFRQNYCPEPVLFADPDLSWQMCQYGGLVCVGIFSVFVLTEDNHKSVNVGIISTNVHHMETRALEWLNANRQPGIDGRGYWHPAIEFPAPYDHCATYPIKLPEGMR</sequence>
<dbReference type="EMBL" id="BK016086">
    <property type="protein sequence ID" value="DAF93578.1"/>
    <property type="molecule type" value="Genomic_DNA"/>
</dbReference>
<organism evidence="1">
    <name type="scientific">Myoviridae sp. ctshb19</name>
    <dbReference type="NCBI Taxonomy" id="2825194"/>
    <lineage>
        <taxon>Viruses</taxon>
        <taxon>Duplodnaviria</taxon>
        <taxon>Heunggongvirae</taxon>
        <taxon>Uroviricota</taxon>
        <taxon>Caudoviricetes</taxon>
    </lineage>
</organism>
<protein>
    <submittedName>
        <fullName evidence="1">Uncharacterized protein</fullName>
    </submittedName>
</protein>